<dbReference type="Proteomes" id="UP000502996">
    <property type="component" value="Chromosome"/>
</dbReference>
<accession>A0A6G6WIA1</accession>
<dbReference type="AlphaFoldDB" id="A0A6G6WIA1"/>
<protein>
    <submittedName>
        <fullName evidence="1">Uncharacterized protein</fullName>
    </submittedName>
</protein>
<keyword evidence="2" id="KW-1185">Reference proteome</keyword>
<evidence type="ECO:0000313" key="2">
    <source>
        <dbReference type="Proteomes" id="UP000502996"/>
    </source>
</evidence>
<dbReference type="EMBL" id="CP049257">
    <property type="protein sequence ID" value="QIG44873.1"/>
    <property type="molecule type" value="Genomic_DNA"/>
</dbReference>
<organism evidence="1 2">
    <name type="scientific">Nocardioides anomalus</name>
    <dbReference type="NCBI Taxonomy" id="2712223"/>
    <lineage>
        <taxon>Bacteria</taxon>
        <taxon>Bacillati</taxon>
        <taxon>Actinomycetota</taxon>
        <taxon>Actinomycetes</taxon>
        <taxon>Propionibacteriales</taxon>
        <taxon>Nocardioidaceae</taxon>
        <taxon>Nocardioides</taxon>
    </lineage>
</organism>
<name>A0A6G6WIA1_9ACTN</name>
<gene>
    <name evidence="1" type="ORF">G5V58_20675</name>
</gene>
<dbReference type="KEGG" id="nano:G5V58_20675"/>
<proteinExistence type="predicted"/>
<evidence type="ECO:0000313" key="1">
    <source>
        <dbReference type="EMBL" id="QIG44873.1"/>
    </source>
</evidence>
<dbReference type="RefSeq" id="WP_165236849.1">
    <property type="nucleotide sequence ID" value="NZ_CP049257.1"/>
</dbReference>
<sequence length="50" mass="5327">MARVADGARWDVDVSLALCLGWLKPRGVPVPCRLRDELSNHAALLAAADG</sequence>
<reference evidence="1 2" key="1">
    <citation type="submission" date="2020-02" db="EMBL/GenBank/DDBJ databases">
        <title>Full genome sequence of Nocardioides sp. R-3366.</title>
        <authorList>
            <person name="Im W.-T."/>
        </authorList>
    </citation>
    <scope>NUCLEOTIDE SEQUENCE [LARGE SCALE GENOMIC DNA]</scope>
    <source>
        <strain evidence="1 2">R-3366</strain>
    </source>
</reference>